<dbReference type="Gene3D" id="3.40.630.30">
    <property type="match status" value="1"/>
</dbReference>
<dbReference type="EMBL" id="JAGYPG010000002">
    <property type="protein sequence ID" value="MBS4196086.1"/>
    <property type="molecule type" value="Genomic_DNA"/>
</dbReference>
<evidence type="ECO:0000256" key="2">
    <source>
        <dbReference type="ARBA" id="ARBA00023315"/>
    </source>
</evidence>
<dbReference type="RefSeq" id="WP_213125248.1">
    <property type="nucleotide sequence ID" value="NZ_JAGYPG010000002.1"/>
</dbReference>
<proteinExistence type="predicted"/>
<feature type="domain" description="N-acetyltransferase" evidence="3">
    <location>
        <begin position="2"/>
        <end position="161"/>
    </location>
</feature>
<dbReference type="PANTHER" id="PTHR43877">
    <property type="entry name" value="AMINOALKYLPHOSPHONATE N-ACETYLTRANSFERASE-RELATED-RELATED"/>
    <property type="match status" value="1"/>
</dbReference>
<dbReference type="InterPro" id="IPR016181">
    <property type="entry name" value="Acyl_CoA_acyltransferase"/>
</dbReference>
<dbReference type="PROSITE" id="PS51186">
    <property type="entry name" value="GNAT"/>
    <property type="match status" value="1"/>
</dbReference>
<dbReference type="SUPFAM" id="SSF55729">
    <property type="entry name" value="Acyl-CoA N-acyltransferases (Nat)"/>
    <property type="match status" value="1"/>
</dbReference>
<evidence type="ECO:0000256" key="1">
    <source>
        <dbReference type="ARBA" id="ARBA00022679"/>
    </source>
</evidence>
<evidence type="ECO:0000259" key="3">
    <source>
        <dbReference type="PROSITE" id="PS51186"/>
    </source>
</evidence>
<accession>A0A942YJ72</accession>
<organism evidence="4 5">
    <name type="scientific">Lederbergia citri</name>
    <dbReference type="NCBI Taxonomy" id="2833580"/>
    <lineage>
        <taxon>Bacteria</taxon>
        <taxon>Bacillati</taxon>
        <taxon>Bacillota</taxon>
        <taxon>Bacilli</taxon>
        <taxon>Bacillales</taxon>
        <taxon>Bacillaceae</taxon>
        <taxon>Lederbergia</taxon>
    </lineage>
</organism>
<protein>
    <submittedName>
        <fullName evidence="4">GNAT family N-acetyltransferase</fullName>
    </submittedName>
</protein>
<keyword evidence="1" id="KW-0808">Transferase</keyword>
<reference evidence="4 5" key="1">
    <citation type="submission" date="2021-05" db="EMBL/GenBank/DDBJ databases">
        <title>Novel Bacillus species.</title>
        <authorList>
            <person name="Liu G."/>
        </authorList>
    </citation>
    <scope>NUCLEOTIDE SEQUENCE [LARGE SCALE GENOMIC DNA]</scope>
    <source>
        <strain evidence="5">FJAT-49780</strain>
    </source>
</reference>
<dbReference type="Pfam" id="PF00583">
    <property type="entry name" value="Acetyltransf_1"/>
    <property type="match status" value="1"/>
</dbReference>
<sequence>MLKIRNIKESEIEFLKDMMYESIHIPENKLPKEELLNLPHLKKYNENWGRPGDRALLAEDSDGNAMGAAWYRLFDEQNKGYGYIDNFTPELGIAVSPEARGMGVGSLLMKALIEQAEHDGFKGLSLSVDPNNEQAVHVYKKLGFEECGLSGTSVTMVYSLK</sequence>
<dbReference type="AlphaFoldDB" id="A0A942YJ72"/>
<dbReference type="GO" id="GO:0016747">
    <property type="term" value="F:acyltransferase activity, transferring groups other than amino-acyl groups"/>
    <property type="evidence" value="ECO:0007669"/>
    <property type="project" value="InterPro"/>
</dbReference>
<keyword evidence="2" id="KW-0012">Acyltransferase</keyword>
<evidence type="ECO:0000313" key="4">
    <source>
        <dbReference type="EMBL" id="MBS4196086.1"/>
    </source>
</evidence>
<comment type="caution">
    <text evidence="4">The sequence shown here is derived from an EMBL/GenBank/DDBJ whole genome shotgun (WGS) entry which is preliminary data.</text>
</comment>
<gene>
    <name evidence="4" type="ORF">KHA97_13550</name>
</gene>
<evidence type="ECO:0000313" key="5">
    <source>
        <dbReference type="Proteomes" id="UP000681414"/>
    </source>
</evidence>
<dbReference type="CDD" id="cd04301">
    <property type="entry name" value="NAT_SF"/>
    <property type="match status" value="1"/>
</dbReference>
<dbReference type="InterPro" id="IPR000182">
    <property type="entry name" value="GNAT_dom"/>
</dbReference>
<name>A0A942YJ72_9BACI</name>
<keyword evidence="5" id="KW-1185">Reference proteome</keyword>
<dbReference type="Proteomes" id="UP000681414">
    <property type="component" value="Unassembled WGS sequence"/>
</dbReference>
<dbReference type="InterPro" id="IPR050832">
    <property type="entry name" value="Bact_Acetyltransf"/>
</dbReference>
<dbReference type="PANTHER" id="PTHR43877:SF2">
    <property type="entry name" value="AMINOALKYLPHOSPHONATE N-ACETYLTRANSFERASE-RELATED"/>
    <property type="match status" value="1"/>
</dbReference>